<dbReference type="InterPro" id="IPR041413">
    <property type="entry name" value="MLTR_LBD"/>
</dbReference>
<protein>
    <submittedName>
        <fullName evidence="2">Helix-turn-helix transcriptional regulator</fullName>
    </submittedName>
</protein>
<name>A0A9X1N8U8_9ACTN</name>
<dbReference type="Proteomes" id="UP001138997">
    <property type="component" value="Unassembled WGS sequence"/>
</dbReference>
<dbReference type="Gene3D" id="1.10.260.40">
    <property type="entry name" value="lambda repressor-like DNA-binding domains"/>
    <property type="match status" value="1"/>
</dbReference>
<dbReference type="InterPro" id="IPR010982">
    <property type="entry name" value="Lambda_DNA-bd_dom_sf"/>
</dbReference>
<dbReference type="Pfam" id="PF13560">
    <property type="entry name" value="HTH_31"/>
    <property type="match status" value="1"/>
</dbReference>
<sequence>MSDGTLREFLTSRRAAITPDMAGLPAATATRRVPGLRREEVAILAGVSVEYYIKLEQGRASNISEPVLHAIEQALQLDDIERRHLRTLVRASQRGASGSAARPKARPAVLAMVDAMSVPAMVHGPLLEVLGMNAVARVLFDDFSAMPVGHRNLARWMFLNPRAREVYLDWEKHAADMVGILRAVPDGPRSEALQRLVQELSSTAPDFARHWADYRIFEHTHGVKRFFNETVGELKVNFETLPLPGDEGQNLIVYSADVGSPSAEKLQLLGNWAASPKSTQPR</sequence>
<comment type="caution">
    <text evidence="2">The sequence shown here is derived from an EMBL/GenBank/DDBJ whole genome shotgun (WGS) entry which is preliminary data.</text>
</comment>
<reference evidence="2" key="1">
    <citation type="submission" date="2021-11" db="EMBL/GenBank/DDBJ databases">
        <title>Streptomyces corallinus and Kineosporia corallina sp. nov., two new coral-derived marine actinobacteria.</title>
        <authorList>
            <person name="Buangrab K."/>
            <person name="Sutthacheep M."/>
            <person name="Yeemin T."/>
            <person name="Harunari E."/>
            <person name="Igarashi Y."/>
            <person name="Sripreechasak P."/>
            <person name="Kanchanasin P."/>
            <person name="Tanasupawat S."/>
            <person name="Phongsopitanun W."/>
        </authorList>
    </citation>
    <scope>NUCLEOTIDE SEQUENCE</scope>
    <source>
        <strain evidence="2">JCM 31032</strain>
    </source>
</reference>
<dbReference type="AlphaFoldDB" id="A0A9X1N8U8"/>
<evidence type="ECO:0000259" key="1">
    <source>
        <dbReference type="PROSITE" id="PS50943"/>
    </source>
</evidence>
<evidence type="ECO:0000313" key="2">
    <source>
        <dbReference type="EMBL" id="MCD5310652.1"/>
    </source>
</evidence>
<dbReference type="Pfam" id="PF17765">
    <property type="entry name" value="MLTR_LBD"/>
    <property type="match status" value="1"/>
</dbReference>
<dbReference type="PROSITE" id="PS50943">
    <property type="entry name" value="HTH_CROC1"/>
    <property type="match status" value="1"/>
</dbReference>
<accession>A0A9X1N8U8</accession>
<dbReference type="Gene3D" id="3.30.450.180">
    <property type="match status" value="1"/>
</dbReference>
<dbReference type="SMART" id="SM00530">
    <property type="entry name" value="HTH_XRE"/>
    <property type="match status" value="1"/>
</dbReference>
<dbReference type="EMBL" id="JAJOMB010000003">
    <property type="protein sequence ID" value="MCD5310652.1"/>
    <property type="molecule type" value="Genomic_DNA"/>
</dbReference>
<dbReference type="GO" id="GO:0003677">
    <property type="term" value="F:DNA binding"/>
    <property type="evidence" value="ECO:0007669"/>
    <property type="project" value="InterPro"/>
</dbReference>
<dbReference type="PANTHER" id="PTHR35010">
    <property type="entry name" value="BLL4672 PROTEIN-RELATED"/>
    <property type="match status" value="1"/>
</dbReference>
<dbReference type="RefSeq" id="WP_231439719.1">
    <property type="nucleotide sequence ID" value="NZ_JAJOMB010000003.1"/>
</dbReference>
<gene>
    <name evidence="2" type="ORF">LR394_07075</name>
</gene>
<feature type="domain" description="HTH cro/C1-type" evidence="1">
    <location>
        <begin position="35"/>
        <end position="80"/>
    </location>
</feature>
<dbReference type="InterPro" id="IPR001387">
    <property type="entry name" value="Cro/C1-type_HTH"/>
</dbReference>
<dbReference type="PANTHER" id="PTHR35010:SF2">
    <property type="entry name" value="BLL4672 PROTEIN"/>
    <property type="match status" value="1"/>
</dbReference>
<dbReference type="CDD" id="cd00093">
    <property type="entry name" value="HTH_XRE"/>
    <property type="match status" value="1"/>
</dbReference>
<dbReference type="SUPFAM" id="SSF47413">
    <property type="entry name" value="lambda repressor-like DNA-binding domains"/>
    <property type="match status" value="1"/>
</dbReference>
<organism evidence="2 3">
    <name type="scientific">Kineosporia babensis</name>
    <dbReference type="NCBI Taxonomy" id="499548"/>
    <lineage>
        <taxon>Bacteria</taxon>
        <taxon>Bacillati</taxon>
        <taxon>Actinomycetota</taxon>
        <taxon>Actinomycetes</taxon>
        <taxon>Kineosporiales</taxon>
        <taxon>Kineosporiaceae</taxon>
        <taxon>Kineosporia</taxon>
    </lineage>
</organism>
<keyword evidence="3" id="KW-1185">Reference proteome</keyword>
<proteinExistence type="predicted"/>
<evidence type="ECO:0000313" key="3">
    <source>
        <dbReference type="Proteomes" id="UP001138997"/>
    </source>
</evidence>